<gene>
    <name evidence="5" type="ORF">ACT17_28240</name>
</gene>
<dbReference type="SMART" id="SM00418">
    <property type="entry name" value="HTH_ARSR"/>
    <property type="match status" value="1"/>
</dbReference>
<dbReference type="InterPro" id="IPR011991">
    <property type="entry name" value="ArsR-like_HTH"/>
</dbReference>
<dbReference type="PATRIC" id="fig|451644.5.peg.5790"/>
<evidence type="ECO:0000256" key="1">
    <source>
        <dbReference type="ARBA" id="ARBA00023015"/>
    </source>
</evidence>
<dbReference type="EMBL" id="LFOD01000039">
    <property type="protein sequence ID" value="KMV14859.1"/>
    <property type="molecule type" value="Genomic_DNA"/>
</dbReference>
<dbReference type="InterPro" id="IPR001845">
    <property type="entry name" value="HTH_ArsR_DNA-bd_dom"/>
</dbReference>
<protein>
    <submittedName>
        <fullName evidence="5">ArsR family transcriptional regulator</fullName>
    </submittedName>
</protein>
<dbReference type="PANTHER" id="PTHR43132:SF6">
    <property type="entry name" value="HTH-TYPE TRANSCRIPTIONAL REPRESSOR CZRA"/>
    <property type="match status" value="1"/>
</dbReference>
<dbReference type="Proteomes" id="UP000037594">
    <property type="component" value="Unassembled WGS sequence"/>
</dbReference>
<evidence type="ECO:0000256" key="3">
    <source>
        <dbReference type="ARBA" id="ARBA00023163"/>
    </source>
</evidence>
<sequence length="132" mass="13896">MTVSLDVALPRTDLSARDHARMLAPLLKPLSDENRLMIVLTLAAGACSNKKLQEATGLSQALVSHHVAALRQAQLISVRAEGRSNIYALCCEQLAAPVQWLAHLATLTPEGQKACCTAPAGEGQASTEGAAR</sequence>
<dbReference type="PANTHER" id="PTHR43132">
    <property type="entry name" value="ARSENICAL RESISTANCE OPERON REPRESSOR ARSR-RELATED"/>
    <property type="match status" value="1"/>
</dbReference>
<dbReference type="RefSeq" id="WP_048896403.1">
    <property type="nucleotide sequence ID" value="NZ_LFOD01000039.1"/>
</dbReference>
<dbReference type="InterPro" id="IPR051011">
    <property type="entry name" value="Metal_resp_trans_reg"/>
</dbReference>
<dbReference type="CDD" id="cd00090">
    <property type="entry name" value="HTH_ARSR"/>
    <property type="match status" value="1"/>
</dbReference>
<evidence type="ECO:0000313" key="6">
    <source>
        <dbReference type="Proteomes" id="UP000037594"/>
    </source>
</evidence>
<proteinExistence type="predicted"/>
<dbReference type="SUPFAM" id="SSF46785">
    <property type="entry name" value="Winged helix' DNA-binding domain"/>
    <property type="match status" value="1"/>
</dbReference>
<dbReference type="PROSITE" id="PS50987">
    <property type="entry name" value="HTH_ARSR_2"/>
    <property type="match status" value="1"/>
</dbReference>
<dbReference type="Gene3D" id="1.10.10.10">
    <property type="entry name" value="Winged helix-like DNA-binding domain superfamily/Winged helix DNA-binding domain"/>
    <property type="match status" value="1"/>
</dbReference>
<dbReference type="Pfam" id="PF01022">
    <property type="entry name" value="HTH_5"/>
    <property type="match status" value="1"/>
</dbReference>
<keyword evidence="2" id="KW-0238">DNA-binding</keyword>
<evidence type="ECO:0000313" key="5">
    <source>
        <dbReference type="EMBL" id="KMV14859.1"/>
    </source>
</evidence>
<dbReference type="NCBIfam" id="NF033788">
    <property type="entry name" value="HTH_metalloreg"/>
    <property type="match status" value="1"/>
</dbReference>
<reference evidence="5 6" key="1">
    <citation type="submission" date="2015-06" db="EMBL/GenBank/DDBJ databases">
        <title>Genome sequence of Mycobacterium conceptionense strain MLE.</title>
        <authorList>
            <person name="Greninger A.L."/>
            <person name="Cunningham G."/>
            <person name="Chiu C.Y."/>
            <person name="Miller S."/>
        </authorList>
    </citation>
    <scope>NUCLEOTIDE SEQUENCE [LARGE SCALE GENOMIC DNA]</scope>
    <source>
        <strain evidence="5 6">MLE</strain>
    </source>
</reference>
<evidence type="ECO:0000259" key="4">
    <source>
        <dbReference type="PROSITE" id="PS50987"/>
    </source>
</evidence>
<dbReference type="AlphaFoldDB" id="A0A0J8WP98"/>
<comment type="caution">
    <text evidence="5">The sequence shown here is derived from an EMBL/GenBank/DDBJ whole genome shotgun (WGS) entry which is preliminary data.</text>
</comment>
<dbReference type="InterPro" id="IPR036390">
    <property type="entry name" value="WH_DNA-bd_sf"/>
</dbReference>
<dbReference type="PRINTS" id="PR00778">
    <property type="entry name" value="HTHARSR"/>
</dbReference>
<keyword evidence="1" id="KW-0805">Transcription regulation</keyword>
<name>A0A0J8WP98_9MYCO</name>
<accession>A0A0J8WP98</accession>
<dbReference type="InterPro" id="IPR036388">
    <property type="entry name" value="WH-like_DNA-bd_sf"/>
</dbReference>
<dbReference type="OrthoDB" id="9798835at2"/>
<organism evidence="5 6">
    <name type="scientific">Mycolicibacterium conceptionense</name>
    <dbReference type="NCBI Taxonomy" id="451644"/>
    <lineage>
        <taxon>Bacteria</taxon>
        <taxon>Bacillati</taxon>
        <taxon>Actinomycetota</taxon>
        <taxon>Actinomycetes</taxon>
        <taxon>Mycobacteriales</taxon>
        <taxon>Mycobacteriaceae</taxon>
        <taxon>Mycolicibacterium</taxon>
    </lineage>
</organism>
<dbReference type="GO" id="GO:0003700">
    <property type="term" value="F:DNA-binding transcription factor activity"/>
    <property type="evidence" value="ECO:0007669"/>
    <property type="project" value="InterPro"/>
</dbReference>
<keyword evidence="3" id="KW-0804">Transcription</keyword>
<evidence type="ECO:0000256" key="2">
    <source>
        <dbReference type="ARBA" id="ARBA00023125"/>
    </source>
</evidence>
<dbReference type="GO" id="GO:0003677">
    <property type="term" value="F:DNA binding"/>
    <property type="evidence" value="ECO:0007669"/>
    <property type="project" value="UniProtKB-KW"/>
</dbReference>
<feature type="domain" description="HTH arsR-type" evidence="4">
    <location>
        <begin position="15"/>
        <end position="109"/>
    </location>
</feature>